<reference evidence="1 2" key="1">
    <citation type="submission" date="2021-06" db="EMBL/GenBank/DDBJ databases">
        <title>Caerostris darwini draft genome.</title>
        <authorList>
            <person name="Kono N."/>
            <person name="Arakawa K."/>
        </authorList>
    </citation>
    <scope>NUCLEOTIDE SEQUENCE [LARGE SCALE GENOMIC DNA]</scope>
</reference>
<organism evidence="1 2">
    <name type="scientific">Caerostris darwini</name>
    <dbReference type="NCBI Taxonomy" id="1538125"/>
    <lineage>
        <taxon>Eukaryota</taxon>
        <taxon>Metazoa</taxon>
        <taxon>Ecdysozoa</taxon>
        <taxon>Arthropoda</taxon>
        <taxon>Chelicerata</taxon>
        <taxon>Arachnida</taxon>
        <taxon>Araneae</taxon>
        <taxon>Araneomorphae</taxon>
        <taxon>Entelegynae</taxon>
        <taxon>Araneoidea</taxon>
        <taxon>Araneidae</taxon>
        <taxon>Caerostris</taxon>
    </lineage>
</organism>
<name>A0AAV4QE68_9ARAC</name>
<evidence type="ECO:0000313" key="1">
    <source>
        <dbReference type="EMBL" id="GIY07420.1"/>
    </source>
</evidence>
<proteinExistence type="predicted"/>
<protein>
    <submittedName>
        <fullName evidence="1">Uncharacterized protein</fullName>
    </submittedName>
</protein>
<evidence type="ECO:0000313" key="2">
    <source>
        <dbReference type="Proteomes" id="UP001054837"/>
    </source>
</evidence>
<dbReference type="Proteomes" id="UP001054837">
    <property type="component" value="Unassembled WGS sequence"/>
</dbReference>
<dbReference type="EMBL" id="BPLQ01004339">
    <property type="protein sequence ID" value="GIY07420.1"/>
    <property type="molecule type" value="Genomic_DNA"/>
</dbReference>
<keyword evidence="2" id="KW-1185">Reference proteome</keyword>
<dbReference type="AlphaFoldDB" id="A0AAV4QE68"/>
<sequence length="145" mass="16533">MIVFLADLVDLSSSIRCFRRVEGIPEILICVFIEKLQTDFETSGGFSGLKNYCNSLITHDTFPSTIDSAWKCIEFCIEREILEKVKDHPGCTKHTIRDLINDGNEVFLPLAECTTCGYDCVSTNLVAFFQKENIKEFIMTNFKQD</sequence>
<gene>
    <name evidence="1" type="ORF">CDAR_622221</name>
</gene>
<comment type="caution">
    <text evidence="1">The sequence shown here is derived from an EMBL/GenBank/DDBJ whole genome shotgun (WGS) entry which is preliminary data.</text>
</comment>
<accession>A0AAV4QE68</accession>